<dbReference type="AlphaFoldDB" id="A0A1G4WKW4"/>
<proteinExistence type="predicted"/>
<reference evidence="2" key="1">
    <citation type="submission" date="2016-10" db="EMBL/GenBank/DDBJ databases">
        <authorList>
            <person name="Varghese N."/>
            <person name="Submissions S."/>
        </authorList>
    </citation>
    <scope>NUCLEOTIDE SEQUENCE [LARGE SCALE GENOMIC DNA]</scope>
    <source>
        <strain evidence="2">UNC267MFSha1.1M11</strain>
    </source>
</reference>
<gene>
    <name evidence="1" type="ORF">SAMN02799620_03768</name>
</gene>
<dbReference type="RefSeq" id="WP_170847314.1">
    <property type="nucleotide sequence ID" value="NZ_FMUB01000007.1"/>
</dbReference>
<name>A0A1G4WKW4_9MYCO</name>
<evidence type="ECO:0000313" key="1">
    <source>
        <dbReference type="EMBL" id="SCX24752.1"/>
    </source>
</evidence>
<organism evidence="1 2">
    <name type="scientific">Mycolicibacterium fluoranthenivorans</name>
    <dbReference type="NCBI Taxonomy" id="258505"/>
    <lineage>
        <taxon>Bacteria</taxon>
        <taxon>Bacillati</taxon>
        <taxon>Actinomycetota</taxon>
        <taxon>Actinomycetes</taxon>
        <taxon>Mycobacteriales</taxon>
        <taxon>Mycobacteriaceae</taxon>
        <taxon>Mycolicibacterium</taxon>
    </lineage>
</organism>
<evidence type="ECO:0000313" key="2">
    <source>
        <dbReference type="Proteomes" id="UP000199707"/>
    </source>
</evidence>
<protein>
    <submittedName>
        <fullName evidence="1">Uncharacterized protein</fullName>
    </submittedName>
</protein>
<sequence>MSRPHLDQLDRDWLDDHTVIDHKPAGDDPEEIRTAPGIQMLAHLAGTARNTTNH</sequence>
<dbReference type="Proteomes" id="UP000199707">
    <property type="component" value="Unassembled WGS sequence"/>
</dbReference>
<accession>A0A1G4WKW4</accession>
<dbReference type="STRING" id="1502745.SAMN02799620_03768"/>
<dbReference type="EMBL" id="FMUB01000007">
    <property type="protein sequence ID" value="SCX24752.1"/>
    <property type="molecule type" value="Genomic_DNA"/>
</dbReference>